<dbReference type="Proteomes" id="UP000018144">
    <property type="component" value="Unassembled WGS sequence"/>
</dbReference>
<evidence type="ECO:0000313" key="3">
    <source>
        <dbReference type="Proteomes" id="UP000018144"/>
    </source>
</evidence>
<keyword evidence="3" id="KW-1185">Reference proteome</keyword>
<dbReference type="AlphaFoldDB" id="U4LIF0"/>
<evidence type="ECO:0000256" key="1">
    <source>
        <dbReference type="SAM" id="Phobius"/>
    </source>
</evidence>
<gene>
    <name evidence="2" type="ORF">PCON_11236</name>
</gene>
<proteinExistence type="predicted"/>
<organism evidence="2 3">
    <name type="scientific">Pyronema omphalodes (strain CBS 100304)</name>
    <name type="common">Pyronema confluens</name>
    <dbReference type="NCBI Taxonomy" id="1076935"/>
    <lineage>
        <taxon>Eukaryota</taxon>
        <taxon>Fungi</taxon>
        <taxon>Dikarya</taxon>
        <taxon>Ascomycota</taxon>
        <taxon>Pezizomycotina</taxon>
        <taxon>Pezizomycetes</taxon>
        <taxon>Pezizales</taxon>
        <taxon>Pyronemataceae</taxon>
        <taxon>Pyronema</taxon>
    </lineage>
</organism>
<reference evidence="2 3" key="1">
    <citation type="journal article" date="2013" name="PLoS Genet.">
        <title>The genome and development-dependent transcriptomes of Pyronema confluens: a window into fungal evolution.</title>
        <authorList>
            <person name="Traeger S."/>
            <person name="Altegoer F."/>
            <person name="Freitag M."/>
            <person name="Gabaldon T."/>
            <person name="Kempken F."/>
            <person name="Kumar A."/>
            <person name="Marcet-Houben M."/>
            <person name="Poggeler S."/>
            <person name="Stajich J.E."/>
            <person name="Nowrousian M."/>
        </authorList>
    </citation>
    <scope>NUCLEOTIDE SEQUENCE [LARGE SCALE GENOMIC DNA]</scope>
    <source>
        <strain evidence="3">CBS 100304</strain>
        <tissue evidence="2">Vegetative mycelium</tissue>
    </source>
</reference>
<name>U4LIF0_PYROM</name>
<feature type="transmembrane region" description="Helical" evidence="1">
    <location>
        <begin position="76"/>
        <end position="95"/>
    </location>
</feature>
<keyword evidence="1" id="KW-0472">Membrane</keyword>
<sequence length="99" mass="10919">MVRIVPTVTSSPGRISGQKLRLPKVGSQPEGRIGVEAELKLPESSRNLGKSDVRHLHNTSDTLRISMRRISDLLRLLPYVGTECLLFALSFGSFARSSE</sequence>
<keyword evidence="1" id="KW-1133">Transmembrane helix</keyword>
<evidence type="ECO:0000313" key="2">
    <source>
        <dbReference type="EMBL" id="CCX31713.1"/>
    </source>
</evidence>
<protein>
    <submittedName>
        <fullName evidence="2">Uncharacterized protein</fullName>
    </submittedName>
</protein>
<dbReference type="EMBL" id="HF935629">
    <property type="protein sequence ID" value="CCX31713.1"/>
    <property type="molecule type" value="Genomic_DNA"/>
</dbReference>
<accession>U4LIF0</accession>
<keyword evidence="1" id="KW-0812">Transmembrane</keyword>